<comment type="caution">
    <text evidence="2">The sequence shown here is derived from an EMBL/GenBank/DDBJ whole genome shotgun (WGS) entry which is preliminary data.</text>
</comment>
<feature type="non-terminal residue" evidence="2">
    <location>
        <position position="1"/>
    </location>
</feature>
<dbReference type="PANTHER" id="PTHR33623">
    <property type="entry name" value="OS04G0572500 PROTEIN"/>
    <property type="match status" value="1"/>
</dbReference>
<feature type="region of interest" description="Disordered" evidence="1">
    <location>
        <begin position="93"/>
        <end position="112"/>
    </location>
</feature>
<organism evidence="2 3">
    <name type="scientific">Papaver nudicaule</name>
    <name type="common">Iceland poppy</name>
    <dbReference type="NCBI Taxonomy" id="74823"/>
    <lineage>
        <taxon>Eukaryota</taxon>
        <taxon>Viridiplantae</taxon>
        <taxon>Streptophyta</taxon>
        <taxon>Embryophyta</taxon>
        <taxon>Tracheophyta</taxon>
        <taxon>Spermatophyta</taxon>
        <taxon>Magnoliopsida</taxon>
        <taxon>Ranunculales</taxon>
        <taxon>Papaveraceae</taxon>
        <taxon>Papaveroideae</taxon>
        <taxon>Papaver</taxon>
    </lineage>
</organism>
<evidence type="ECO:0000313" key="3">
    <source>
        <dbReference type="Proteomes" id="UP001177140"/>
    </source>
</evidence>
<dbReference type="PANTHER" id="PTHR33623:SF5">
    <property type="entry name" value="HISTONE-LYSINE N-METHYLTRANSFERASE SETD1B-LIKE PROTEIN"/>
    <property type="match status" value="1"/>
</dbReference>
<keyword evidence="3" id="KW-1185">Reference proteome</keyword>
<evidence type="ECO:0008006" key="4">
    <source>
        <dbReference type="Google" id="ProtNLM"/>
    </source>
</evidence>
<dbReference type="Proteomes" id="UP001177140">
    <property type="component" value="Unassembled WGS sequence"/>
</dbReference>
<sequence length="233" mass="27167">VARNQQGEPHCTRNSLEEEEEQFSPVSVLEPQFDDEDGEEEEDGQEDDDDYDDDGSEMERSFASVHRARQQLLQKLRRFERLAELDPVELEKRIADDDSDDDSEDETASENCRGDSLVRQLVVETSLCTIIDGRIPSDMKRLVLDLKTQVESEQESPSDDREMNKLIRDRLDSWKEVESNTIDMMVELDFRSEGDRWRKCQEQVKETAIAIEFDIFSYLITELSEELVHQNCH</sequence>
<evidence type="ECO:0000256" key="1">
    <source>
        <dbReference type="SAM" id="MobiDB-lite"/>
    </source>
</evidence>
<dbReference type="EMBL" id="JAJJMA010025631">
    <property type="protein sequence ID" value="MCL7023723.1"/>
    <property type="molecule type" value="Genomic_DNA"/>
</dbReference>
<dbReference type="AlphaFoldDB" id="A0AA41RX59"/>
<feature type="compositionally biased region" description="Acidic residues" evidence="1">
    <location>
        <begin position="32"/>
        <end position="56"/>
    </location>
</feature>
<reference evidence="2" key="1">
    <citation type="submission" date="2022-03" db="EMBL/GenBank/DDBJ databases">
        <title>A functionally conserved STORR gene fusion in Papaver species that diverged 16.8 million years ago.</title>
        <authorList>
            <person name="Catania T."/>
        </authorList>
    </citation>
    <scope>NUCLEOTIDE SEQUENCE</scope>
    <source>
        <strain evidence="2">S-191538</strain>
    </source>
</reference>
<protein>
    <recommendedName>
        <fullName evidence="4">DUF4378 domain-containing protein</fullName>
    </recommendedName>
</protein>
<feature type="compositionally biased region" description="Acidic residues" evidence="1">
    <location>
        <begin position="97"/>
        <end position="108"/>
    </location>
</feature>
<evidence type="ECO:0000313" key="2">
    <source>
        <dbReference type="EMBL" id="MCL7023723.1"/>
    </source>
</evidence>
<proteinExistence type="predicted"/>
<feature type="region of interest" description="Disordered" evidence="1">
    <location>
        <begin position="1"/>
        <end position="65"/>
    </location>
</feature>
<gene>
    <name evidence="2" type="ORF">MKW94_016447</name>
</gene>
<name>A0AA41RX59_PAPNU</name>
<accession>A0AA41RX59</accession>